<comment type="caution">
    <text evidence="1">The sequence shown here is derived from an EMBL/GenBank/DDBJ whole genome shotgun (WGS) entry which is preliminary data.</text>
</comment>
<feature type="non-terminal residue" evidence="1">
    <location>
        <position position="102"/>
    </location>
</feature>
<dbReference type="PROSITE" id="PS51257">
    <property type="entry name" value="PROKAR_LIPOPROTEIN"/>
    <property type="match status" value="1"/>
</dbReference>
<keyword evidence="2" id="KW-1185">Reference proteome</keyword>
<reference evidence="1 2" key="1">
    <citation type="submission" date="2023-01" db="EMBL/GenBank/DDBJ databases">
        <title>Halorubrum ezzemoulense from Santa Pola, Spain.</title>
        <authorList>
            <person name="Feng Y."/>
            <person name="Louyakis A.S."/>
            <person name="Gogarten J.P."/>
        </authorList>
    </citation>
    <scope>NUCLEOTIDE SEQUENCE [LARGE SCALE GENOMIC DNA]</scope>
    <source>
        <strain evidence="1 2">AMM015</strain>
    </source>
</reference>
<sequence length="102" mass="10982">MKRRGFFAVGGSLAVGALAGCSEGGTETPDPDTDPTEFLPELDGWTLDDTHRQNAGIVGAEAGIQGEYTDPDGEDYTVEILRWSSREDAEDRTPNVYDSGWA</sequence>
<accession>A0ABT4Z8Y7</accession>
<evidence type="ECO:0000313" key="2">
    <source>
        <dbReference type="Proteomes" id="UP001210528"/>
    </source>
</evidence>
<name>A0ABT4Z8Y7_HALEZ</name>
<proteinExistence type="predicted"/>
<evidence type="ECO:0000313" key="1">
    <source>
        <dbReference type="EMBL" id="MDB2294635.1"/>
    </source>
</evidence>
<protein>
    <submittedName>
        <fullName evidence="1">Uncharacterized protein</fullName>
    </submittedName>
</protein>
<gene>
    <name evidence="1" type="ORF">PM085_20805</name>
</gene>
<organism evidence="1 2">
    <name type="scientific">Halorubrum ezzemoulense</name>
    <name type="common">Halorubrum chaoviator</name>
    <dbReference type="NCBI Taxonomy" id="337243"/>
    <lineage>
        <taxon>Archaea</taxon>
        <taxon>Methanobacteriati</taxon>
        <taxon>Methanobacteriota</taxon>
        <taxon>Stenosarchaea group</taxon>
        <taxon>Halobacteria</taxon>
        <taxon>Halobacteriales</taxon>
        <taxon>Haloferacaceae</taxon>
        <taxon>Halorubrum</taxon>
    </lineage>
</organism>
<dbReference type="EMBL" id="JAQLUK010000266">
    <property type="protein sequence ID" value="MDB2294635.1"/>
    <property type="molecule type" value="Genomic_DNA"/>
</dbReference>
<dbReference type="Proteomes" id="UP001210528">
    <property type="component" value="Unassembled WGS sequence"/>
</dbReference>